<evidence type="ECO:0000256" key="1">
    <source>
        <dbReference type="ARBA" id="ARBA00010718"/>
    </source>
</evidence>
<dbReference type="Proteomes" id="UP000694562">
    <property type="component" value="Unplaced"/>
</dbReference>
<dbReference type="PROSITE" id="PS51144">
    <property type="entry name" value="ALPHA_CA_2"/>
    <property type="match status" value="1"/>
</dbReference>
<evidence type="ECO:0000313" key="7">
    <source>
        <dbReference type="Proteomes" id="UP000694562"/>
    </source>
</evidence>
<dbReference type="AlphaFoldDB" id="A0A8C4UIM8"/>
<dbReference type="InterPro" id="IPR036398">
    <property type="entry name" value="CA_dom_sf"/>
</dbReference>
<dbReference type="GO" id="GO:0004089">
    <property type="term" value="F:carbonate dehydratase activity"/>
    <property type="evidence" value="ECO:0007669"/>
    <property type="project" value="UniProtKB-UniRule"/>
</dbReference>
<dbReference type="Gene3D" id="3.10.200.10">
    <property type="entry name" value="Alpha carbonic anhydrase"/>
    <property type="match status" value="1"/>
</dbReference>
<comment type="similarity">
    <text evidence="1 4">Belongs to the alpha-carbonic anhydrase family.</text>
</comment>
<feature type="domain" description="Alpha-carbonic anhydrase" evidence="5">
    <location>
        <begin position="2"/>
        <end position="286"/>
    </location>
</feature>
<dbReference type="GO" id="GO:0005829">
    <property type="term" value="C:cytosol"/>
    <property type="evidence" value="ECO:0007669"/>
    <property type="project" value="TreeGrafter"/>
</dbReference>
<dbReference type="InterPro" id="IPR018338">
    <property type="entry name" value="Carbonic_anhydrase_a-class_CS"/>
</dbReference>
<accession>A0A8C4UIM8</accession>
<dbReference type="SMART" id="SM01057">
    <property type="entry name" value="Carb_anhydrase"/>
    <property type="match status" value="1"/>
</dbReference>
<dbReference type="EC" id="4.2.1.1" evidence="4"/>
<comment type="catalytic activity">
    <reaction evidence="4">
        <text>hydrogencarbonate + H(+) = CO2 + H2O</text>
        <dbReference type="Rhea" id="RHEA:10748"/>
        <dbReference type="ChEBI" id="CHEBI:15377"/>
        <dbReference type="ChEBI" id="CHEBI:15378"/>
        <dbReference type="ChEBI" id="CHEBI:16526"/>
        <dbReference type="ChEBI" id="CHEBI:17544"/>
        <dbReference type="EC" id="4.2.1.1"/>
    </reaction>
</comment>
<keyword evidence="4" id="KW-0456">Lyase</keyword>
<dbReference type="PROSITE" id="PS00162">
    <property type="entry name" value="ALPHA_CA_1"/>
    <property type="match status" value="1"/>
</dbReference>
<keyword evidence="7" id="KW-1185">Reference proteome</keyword>
<dbReference type="Ensembl" id="ENSFTIT00000012121.1">
    <property type="protein sequence ID" value="ENSFTIP00000011621.1"/>
    <property type="gene ID" value="ENSFTIG00000007757.1"/>
</dbReference>
<reference evidence="6" key="1">
    <citation type="submission" date="2025-08" db="UniProtKB">
        <authorList>
            <consortium name="Ensembl"/>
        </authorList>
    </citation>
    <scope>IDENTIFICATION</scope>
</reference>
<dbReference type="GO" id="GO:0008270">
    <property type="term" value="F:zinc ion binding"/>
    <property type="evidence" value="ECO:0007669"/>
    <property type="project" value="UniProtKB-UniRule"/>
</dbReference>
<dbReference type="Pfam" id="PF00194">
    <property type="entry name" value="Carb_anhydrase"/>
    <property type="match status" value="1"/>
</dbReference>
<evidence type="ECO:0000259" key="5">
    <source>
        <dbReference type="PROSITE" id="PS51144"/>
    </source>
</evidence>
<organism evidence="6 7">
    <name type="scientific">Falco tinnunculus</name>
    <name type="common">Common kestrel</name>
    <dbReference type="NCBI Taxonomy" id="100819"/>
    <lineage>
        <taxon>Eukaryota</taxon>
        <taxon>Metazoa</taxon>
        <taxon>Chordata</taxon>
        <taxon>Craniata</taxon>
        <taxon>Vertebrata</taxon>
        <taxon>Euteleostomi</taxon>
        <taxon>Archelosauria</taxon>
        <taxon>Archosauria</taxon>
        <taxon>Dinosauria</taxon>
        <taxon>Saurischia</taxon>
        <taxon>Theropoda</taxon>
        <taxon>Coelurosauria</taxon>
        <taxon>Aves</taxon>
        <taxon>Neognathae</taxon>
        <taxon>Neoaves</taxon>
        <taxon>Telluraves</taxon>
        <taxon>Australaves</taxon>
        <taxon>Falconiformes</taxon>
        <taxon>Falconidae</taxon>
        <taxon>Falco</taxon>
    </lineage>
</organism>
<evidence type="ECO:0000256" key="2">
    <source>
        <dbReference type="ARBA" id="ARBA00022723"/>
    </source>
</evidence>
<evidence type="ECO:0000256" key="3">
    <source>
        <dbReference type="ARBA" id="ARBA00022833"/>
    </source>
</evidence>
<keyword evidence="3 4" id="KW-0862">Zinc</keyword>
<dbReference type="PANTHER" id="PTHR18952">
    <property type="entry name" value="CARBONIC ANHYDRASE"/>
    <property type="match status" value="1"/>
</dbReference>
<evidence type="ECO:0000313" key="6">
    <source>
        <dbReference type="Ensembl" id="ENSFTIP00000011621.1"/>
    </source>
</evidence>
<reference evidence="6" key="2">
    <citation type="submission" date="2025-09" db="UniProtKB">
        <authorList>
            <consortium name="Ensembl"/>
        </authorList>
    </citation>
    <scope>IDENTIFICATION</scope>
</reference>
<dbReference type="SUPFAM" id="SSF51069">
    <property type="entry name" value="Carbonic anhydrase"/>
    <property type="match status" value="1"/>
</dbReference>
<comment type="cofactor">
    <cofactor evidence="4">
        <name>Zn(2+)</name>
        <dbReference type="ChEBI" id="CHEBI:29105"/>
    </cofactor>
</comment>
<sequence length="286" mass="32417">MLHWGYDEHNGPAHWKEVFPVANGDRQSPIDIKTEETNVEFDDTVNKSGSFQPNRSSLLSDFSCSDDEPTTAFVLTGGPLSGTYRLRQIHFHWGSNDEAGSEHAVDGMKYAAELHVVHWNSEKYSSFVEAARQSDGLAVMAVFLQIGECNPQLNKITDRLDTIRIKGKRALFTNFDPSCLLPKSLDYWTYFGSLTVPPLLESVIWIVLREPISVCSEQSAFVRLTAMRMDLGLTFWFKIPASQRQDIVQLAKFRSLLSTAEDEVACCLLRNYRPPQPLKGREVRRN</sequence>
<name>A0A8C4UIM8_FALTI</name>
<evidence type="ECO:0000256" key="4">
    <source>
        <dbReference type="RuleBase" id="RU367011"/>
    </source>
</evidence>
<proteinExistence type="inferred from homology"/>
<dbReference type="InterPro" id="IPR023561">
    <property type="entry name" value="Carbonic_anhydrase_a-class"/>
</dbReference>
<dbReference type="PANTHER" id="PTHR18952:SF81">
    <property type="entry name" value="CARBONIC ANHYDRASE 13"/>
    <property type="match status" value="1"/>
</dbReference>
<comment type="function">
    <text evidence="4">Reversible hydration of carbon dioxide.</text>
</comment>
<keyword evidence="2 4" id="KW-0479">Metal-binding</keyword>
<dbReference type="InterPro" id="IPR001148">
    <property type="entry name" value="CA_dom"/>
</dbReference>
<protein>
    <recommendedName>
        <fullName evidence="4">Carbonic anhydrase</fullName>
        <ecNumber evidence="4">4.2.1.1</ecNumber>
    </recommendedName>
</protein>